<reference evidence="3 4" key="1">
    <citation type="journal article" date="2014" name="Int. J. Syst. Evol. Microbiol.">
        <title>Complete genome sequence of Corynebacterium casei LMG S-19264T (=DSM 44701T), isolated from a smear-ripened cheese.</title>
        <authorList>
            <consortium name="US DOE Joint Genome Institute (JGI-PGF)"/>
            <person name="Walter F."/>
            <person name="Albersmeier A."/>
            <person name="Kalinowski J."/>
            <person name="Ruckert C."/>
        </authorList>
    </citation>
    <scope>NUCLEOTIDE SEQUENCE [LARGE SCALE GENOMIC DNA]</scope>
    <source>
        <strain evidence="3 4">CGMCC 1.15286</strain>
    </source>
</reference>
<dbReference type="Pfam" id="PF00583">
    <property type="entry name" value="Acetyltransf_1"/>
    <property type="match status" value="1"/>
</dbReference>
<accession>A0A917H9U6</accession>
<organism evidence="3 4">
    <name type="scientific">Paenibacillus radicis</name>
    <name type="common">ex Gao et al. 2016</name>
    <dbReference type="NCBI Taxonomy" id="1737354"/>
    <lineage>
        <taxon>Bacteria</taxon>
        <taxon>Bacillati</taxon>
        <taxon>Bacillota</taxon>
        <taxon>Bacilli</taxon>
        <taxon>Bacillales</taxon>
        <taxon>Paenibacillaceae</taxon>
        <taxon>Paenibacillus</taxon>
    </lineage>
</organism>
<keyword evidence="4" id="KW-1185">Reference proteome</keyword>
<evidence type="ECO:0000259" key="2">
    <source>
        <dbReference type="PROSITE" id="PS51186"/>
    </source>
</evidence>
<evidence type="ECO:0000256" key="1">
    <source>
        <dbReference type="ARBA" id="ARBA00022679"/>
    </source>
</evidence>
<dbReference type="GO" id="GO:0008080">
    <property type="term" value="F:N-acetyltransferase activity"/>
    <property type="evidence" value="ECO:0007669"/>
    <property type="project" value="InterPro"/>
</dbReference>
<evidence type="ECO:0000313" key="3">
    <source>
        <dbReference type="EMBL" id="GGG72111.1"/>
    </source>
</evidence>
<dbReference type="RefSeq" id="WP_188889988.1">
    <property type="nucleotide sequence ID" value="NZ_BMHY01000005.1"/>
</dbReference>
<dbReference type="InterPro" id="IPR050769">
    <property type="entry name" value="NAT_camello-type"/>
</dbReference>
<dbReference type="InterPro" id="IPR016181">
    <property type="entry name" value="Acyl_CoA_acyltransferase"/>
</dbReference>
<comment type="caution">
    <text evidence="3">The sequence shown here is derived from an EMBL/GenBank/DDBJ whole genome shotgun (WGS) entry which is preliminary data.</text>
</comment>
<sequence length="177" mass="19864">MGNEGLVIRETTASDLPEIESLLLDAYVQYAQVLPEEVWLGYREDILQNARNNEAWHKLLAVYENKVVGSVFLFGPSLTESDIVKRRAGAPFVRLLAVHPSARGKGVATALIQHCARIAADHGKDFLYLNTSDMMSDAVRLYENLGFERIPEHERNNSGIWIKSYKLNLQTTGLLHA</sequence>
<dbReference type="EMBL" id="BMHY01000005">
    <property type="protein sequence ID" value="GGG72111.1"/>
    <property type="molecule type" value="Genomic_DNA"/>
</dbReference>
<gene>
    <name evidence="3" type="ORF">GCM10010918_29780</name>
</gene>
<proteinExistence type="predicted"/>
<evidence type="ECO:0000313" key="4">
    <source>
        <dbReference type="Proteomes" id="UP000600247"/>
    </source>
</evidence>
<dbReference type="SUPFAM" id="SSF55729">
    <property type="entry name" value="Acyl-CoA N-acyltransferases (Nat)"/>
    <property type="match status" value="1"/>
</dbReference>
<feature type="domain" description="N-acetyltransferase" evidence="2">
    <location>
        <begin position="6"/>
        <end position="168"/>
    </location>
</feature>
<protein>
    <recommendedName>
        <fullName evidence="2">N-acetyltransferase domain-containing protein</fullName>
    </recommendedName>
</protein>
<dbReference type="InterPro" id="IPR000182">
    <property type="entry name" value="GNAT_dom"/>
</dbReference>
<dbReference type="AlphaFoldDB" id="A0A917H9U6"/>
<dbReference type="PROSITE" id="PS51186">
    <property type="entry name" value="GNAT"/>
    <property type="match status" value="1"/>
</dbReference>
<dbReference type="PANTHER" id="PTHR13947:SF37">
    <property type="entry name" value="LD18367P"/>
    <property type="match status" value="1"/>
</dbReference>
<keyword evidence="1" id="KW-0808">Transferase</keyword>
<dbReference type="PANTHER" id="PTHR13947">
    <property type="entry name" value="GNAT FAMILY N-ACETYLTRANSFERASE"/>
    <property type="match status" value="1"/>
</dbReference>
<dbReference type="Gene3D" id="3.40.630.30">
    <property type="match status" value="1"/>
</dbReference>
<dbReference type="Proteomes" id="UP000600247">
    <property type="component" value="Unassembled WGS sequence"/>
</dbReference>
<dbReference type="CDD" id="cd04301">
    <property type="entry name" value="NAT_SF"/>
    <property type="match status" value="1"/>
</dbReference>
<name>A0A917H9U6_9BACL</name>